<dbReference type="EMBL" id="OIVN01001079">
    <property type="protein sequence ID" value="SPC89562.1"/>
    <property type="molecule type" value="Genomic_DNA"/>
</dbReference>
<feature type="transmembrane region" description="Helical" evidence="1">
    <location>
        <begin position="102"/>
        <end position="120"/>
    </location>
</feature>
<keyword evidence="1" id="KW-1133">Transmembrane helix</keyword>
<feature type="transmembrane region" description="Helical" evidence="1">
    <location>
        <begin position="29"/>
        <end position="47"/>
    </location>
</feature>
<keyword evidence="1" id="KW-0472">Membrane</keyword>
<feature type="transmembrane region" description="Helical" evidence="1">
    <location>
        <begin position="59"/>
        <end position="79"/>
    </location>
</feature>
<keyword evidence="1" id="KW-0812">Transmembrane</keyword>
<proteinExistence type="predicted"/>
<accession>A0A2N9FQP6</accession>
<evidence type="ECO:0000256" key="1">
    <source>
        <dbReference type="SAM" id="Phobius"/>
    </source>
</evidence>
<sequence length="138" mass="15910">MGWFFRERGPGWKHGWTEQTLASVSSPPLPLLAIAAIIVLLMMLSSYTSYKSQMQQNLINFKLFLFLLPVLLIFVMHSITKYGRVVIIAPITKGDTGHKPQSMPWALALLVVLLVLMVSYQSYFHSKWWPPIWGSYYY</sequence>
<dbReference type="PANTHER" id="PTHR33306:SF40">
    <property type="entry name" value="EXPRESSED PROTEIN"/>
    <property type="match status" value="1"/>
</dbReference>
<name>A0A2N9FQP6_FAGSY</name>
<dbReference type="AlphaFoldDB" id="A0A2N9FQP6"/>
<protein>
    <submittedName>
        <fullName evidence="2">Uncharacterized protein</fullName>
    </submittedName>
</protein>
<reference evidence="2" key="1">
    <citation type="submission" date="2018-02" db="EMBL/GenBank/DDBJ databases">
        <authorList>
            <person name="Cohen D.B."/>
            <person name="Kent A.D."/>
        </authorList>
    </citation>
    <scope>NUCLEOTIDE SEQUENCE</scope>
</reference>
<evidence type="ECO:0000313" key="2">
    <source>
        <dbReference type="EMBL" id="SPC89562.1"/>
    </source>
</evidence>
<gene>
    <name evidence="2" type="ORF">FSB_LOCUS17444</name>
</gene>
<dbReference type="PANTHER" id="PTHR33306">
    <property type="entry name" value="EXPRESSED PROTEIN-RELATED-RELATED"/>
    <property type="match status" value="1"/>
</dbReference>
<organism evidence="2">
    <name type="scientific">Fagus sylvatica</name>
    <name type="common">Beechnut</name>
    <dbReference type="NCBI Taxonomy" id="28930"/>
    <lineage>
        <taxon>Eukaryota</taxon>
        <taxon>Viridiplantae</taxon>
        <taxon>Streptophyta</taxon>
        <taxon>Embryophyta</taxon>
        <taxon>Tracheophyta</taxon>
        <taxon>Spermatophyta</taxon>
        <taxon>Magnoliopsida</taxon>
        <taxon>eudicotyledons</taxon>
        <taxon>Gunneridae</taxon>
        <taxon>Pentapetalae</taxon>
        <taxon>rosids</taxon>
        <taxon>fabids</taxon>
        <taxon>Fagales</taxon>
        <taxon>Fagaceae</taxon>
        <taxon>Fagus</taxon>
    </lineage>
</organism>